<accession>A0A017TEA7</accession>
<dbReference type="AlphaFoldDB" id="A0A017TEA7"/>
<reference evidence="1 2" key="1">
    <citation type="submission" date="2013-05" db="EMBL/GenBank/DDBJ databases">
        <title>Genome assembly of Chondromyces apiculatus DSM 436.</title>
        <authorList>
            <person name="Sharma G."/>
            <person name="Khatri I."/>
            <person name="Kaur C."/>
            <person name="Mayilraj S."/>
            <person name="Subramanian S."/>
        </authorList>
    </citation>
    <scope>NUCLEOTIDE SEQUENCE [LARGE SCALE GENOMIC DNA]</scope>
    <source>
        <strain evidence="1 2">DSM 436</strain>
    </source>
</reference>
<name>A0A017TEA7_9BACT</name>
<dbReference type="Proteomes" id="UP000019678">
    <property type="component" value="Unassembled WGS sequence"/>
</dbReference>
<evidence type="ECO:0000313" key="1">
    <source>
        <dbReference type="EMBL" id="EYF07262.1"/>
    </source>
</evidence>
<dbReference type="EMBL" id="ASRX01000011">
    <property type="protein sequence ID" value="EYF07262.1"/>
    <property type="molecule type" value="Genomic_DNA"/>
</dbReference>
<proteinExistence type="predicted"/>
<gene>
    <name evidence="1" type="ORF">CAP_0741</name>
</gene>
<evidence type="ECO:0000313" key="2">
    <source>
        <dbReference type="Proteomes" id="UP000019678"/>
    </source>
</evidence>
<keyword evidence="2" id="KW-1185">Reference proteome</keyword>
<comment type="caution">
    <text evidence="1">The sequence shown here is derived from an EMBL/GenBank/DDBJ whole genome shotgun (WGS) entry which is preliminary data.</text>
</comment>
<protein>
    <submittedName>
        <fullName evidence="1">Uncharacterized protein</fullName>
    </submittedName>
</protein>
<sequence>MPGRGSTRPPRRCLLIRPDAEPTGREECACGAGGDENRDAYELAGDDVA</sequence>
<organism evidence="1 2">
    <name type="scientific">Chondromyces apiculatus DSM 436</name>
    <dbReference type="NCBI Taxonomy" id="1192034"/>
    <lineage>
        <taxon>Bacteria</taxon>
        <taxon>Pseudomonadati</taxon>
        <taxon>Myxococcota</taxon>
        <taxon>Polyangia</taxon>
        <taxon>Polyangiales</taxon>
        <taxon>Polyangiaceae</taxon>
        <taxon>Chondromyces</taxon>
    </lineage>
</organism>